<reference evidence="9" key="1">
    <citation type="submission" date="2019-09" db="EMBL/GenBank/DDBJ databases">
        <title>Characterisation of the sponge microbiome using genome-centric metagenomics.</title>
        <authorList>
            <person name="Engelberts J.P."/>
            <person name="Robbins S.J."/>
            <person name="De Goeij J.M."/>
            <person name="Aranda M."/>
            <person name="Bell S.C."/>
            <person name="Webster N.S."/>
        </authorList>
    </citation>
    <scope>NUCLEOTIDE SEQUENCE</scope>
    <source>
        <strain evidence="9">SB0661_bin_32</strain>
    </source>
</reference>
<dbReference type="InterPro" id="IPR035906">
    <property type="entry name" value="MetI-like_sf"/>
</dbReference>
<feature type="transmembrane region" description="Helical" evidence="7">
    <location>
        <begin position="164"/>
        <end position="187"/>
    </location>
</feature>
<proteinExistence type="inferred from homology"/>
<dbReference type="EMBL" id="VXMH01000025">
    <property type="protein sequence ID" value="MYC94423.1"/>
    <property type="molecule type" value="Genomic_DNA"/>
</dbReference>
<organism evidence="9">
    <name type="scientific">Caldilineaceae bacterium SB0661_bin_32</name>
    <dbReference type="NCBI Taxonomy" id="2605255"/>
    <lineage>
        <taxon>Bacteria</taxon>
        <taxon>Bacillati</taxon>
        <taxon>Chloroflexota</taxon>
        <taxon>Caldilineae</taxon>
        <taxon>Caldilineales</taxon>
        <taxon>Caldilineaceae</taxon>
    </lineage>
</organism>
<comment type="similarity">
    <text evidence="7">Belongs to the binding-protein-dependent transport system permease family.</text>
</comment>
<dbReference type="SUPFAM" id="SSF161098">
    <property type="entry name" value="MetI-like"/>
    <property type="match status" value="1"/>
</dbReference>
<dbReference type="PANTHER" id="PTHR43386:SF25">
    <property type="entry name" value="PEPTIDE ABC TRANSPORTER PERMEASE PROTEIN"/>
    <property type="match status" value="1"/>
</dbReference>
<evidence type="ECO:0000256" key="1">
    <source>
        <dbReference type="ARBA" id="ARBA00004651"/>
    </source>
</evidence>
<protein>
    <submittedName>
        <fullName evidence="9">ABC transporter permease</fullName>
    </submittedName>
</protein>
<accession>A0A6B1D4P1</accession>
<evidence type="ECO:0000256" key="7">
    <source>
        <dbReference type="RuleBase" id="RU363032"/>
    </source>
</evidence>
<comment type="subcellular location">
    <subcellularLocation>
        <location evidence="1 7">Cell membrane</location>
        <topology evidence="1 7">Multi-pass membrane protein</topology>
    </subcellularLocation>
</comment>
<dbReference type="InterPro" id="IPR000515">
    <property type="entry name" value="MetI-like"/>
</dbReference>
<feature type="transmembrane region" description="Helical" evidence="7">
    <location>
        <begin position="134"/>
        <end position="158"/>
    </location>
</feature>
<feature type="domain" description="ABC transmembrane type-1" evidence="8">
    <location>
        <begin position="98"/>
        <end position="287"/>
    </location>
</feature>
<feature type="transmembrane region" description="Helical" evidence="7">
    <location>
        <begin position="208"/>
        <end position="232"/>
    </location>
</feature>
<dbReference type="PROSITE" id="PS50928">
    <property type="entry name" value="ABC_TM1"/>
    <property type="match status" value="1"/>
</dbReference>
<evidence type="ECO:0000256" key="3">
    <source>
        <dbReference type="ARBA" id="ARBA00022475"/>
    </source>
</evidence>
<keyword evidence="4 7" id="KW-0812">Transmembrane</keyword>
<evidence type="ECO:0000313" key="9">
    <source>
        <dbReference type="EMBL" id="MYC94423.1"/>
    </source>
</evidence>
<evidence type="ECO:0000256" key="2">
    <source>
        <dbReference type="ARBA" id="ARBA00022448"/>
    </source>
</evidence>
<sequence length="301" mass="32416">MANSIREYDTNSNGVERTLAARNPLRSFVRRALRHRLFTAGFIITLLLIVTSVFAPVFATQDPFEADFKEMLASPSLDHFLGTDYLGRDLYSRIIYGGRFSLLVALLSMALSGLIGLLLGMAAGYLRGPVETGIMAFIDLLFAIPGLLLALTISVLLGPSTQNLIIALAVIYVPILCRVTRGAVIAVSQLPYIESARAIGGSNWRIMMLHLLPNAGAPVIVQITIGLAWTILSEAALTFLGFGAQPPAPSWGAILAGGRKYLNTHPEMSVFPGIAIAISVLGFNLLGDGLRDLLDPTLRER</sequence>
<dbReference type="GO" id="GO:0055085">
    <property type="term" value="P:transmembrane transport"/>
    <property type="evidence" value="ECO:0007669"/>
    <property type="project" value="InterPro"/>
</dbReference>
<dbReference type="Gene3D" id="1.10.3720.10">
    <property type="entry name" value="MetI-like"/>
    <property type="match status" value="1"/>
</dbReference>
<keyword evidence="6 7" id="KW-0472">Membrane</keyword>
<evidence type="ECO:0000256" key="4">
    <source>
        <dbReference type="ARBA" id="ARBA00022692"/>
    </source>
</evidence>
<evidence type="ECO:0000256" key="6">
    <source>
        <dbReference type="ARBA" id="ARBA00023136"/>
    </source>
</evidence>
<dbReference type="PANTHER" id="PTHR43386">
    <property type="entry name" value="OLIGOPEPTIDE TRANSPORT SYSTEM PERMEASE PROTEIN APPC"/>
    <property type="match status" value="1"/>
</dbReference>
<keyword evidence="3" id="KW-1003">Cell membrane</keyword>
<name>A0A6B1D4P1_9CHLR</name>
<dbReference type="Pfam" id="PF00528">
    <property type="entry name" value="BPD_transp_1"/>
    <property type="match status" value="1"/>
</dbReference>
<dbReference type="GO" id="GO:0005886">
    <property type="term" value="C:plasma membrane"/>
    <property type="evidence" value="ECO:0007669"/>
    <property type="project" value="UniProtKB-SubCell"/>
</dbReference>
<comment type="caution">
    <text evidence="9">The sequence shown here is derived from an EMBL/GenBank/DDBJ whole genome shotgun (WGS) entry which is preliminary data.</text>
</comment>
<dbReference type="CDD" id="cd06261">
    <property type="entry name" value="TM_PBP2"/>
    <property type="match status" value="1"/>
</dbReference>
<feature type="transmembrane region" description="Helical" evidence="7">
    <location>
        <begin position="37"/>
        <end position="59"/>
    </location>
</feature>
<keyword evidence="5 7" id="KW-1133">Transmembrane helix</keyword>
<feature type="transmembrane region" description="Helical" evidence="7">
    <location>
        <begin position="100"/>
        <end position="122"/>
    </location>
</feature>
<keyword evidence="2 7" id="KW-0813">Transport</keyword>
<dbReference type="InterPro" id="IPR050366">
    <property type="entry name" value="BP-dependent_transpt_permease"/>
</dbReference>
<evidence type="ECO:0000256" key="5">
    <source>
        <dbReference type="ARBA" id="ARBA00022989"/>
    </source>
</evidence>
<dbReference type="InterPro" id="IPR025966">
    <property type="entry name" value="OppC_N"/>
</dbReference>
<evidence type="ECO:0000259" key="8">
    <source>
        <dbReference type="PROSITE" id="PS50928"/>
    </source>
</evidence>
<dbReference type="Pfam" id="PF12911">
    <property type="entry name" value="OppC_N"/>
    <property type="match status" value="1"/>
</dbReference>
<dbReference type="AlphaFoldDB" id="A0A6B1D4P1"/>
<feature type="transmembrane region" description="Helical" evidence="7">
    <location>
        <begin position="268"/>
        <end position="286"/>
    </location>
</feature>
<gene>
    <name evidence="9" type="ORF">F4X14_05575</name>
</gene>